<accession>A0A166JE07</accession>
<organism evidence="2 3">
    <name type="scientific">Lactococcus lactis subsp. cremoris</name>
    <name type="common">Streptococcus cremoris</name>
    <dbReference type="NCBI Taxonomy" id="1359"/>
    <lineage>
        <taxon>Bacteria</taxon>
        <taxon>Bacillati</taxon>
        <taxon>Bacillota</taxon>
        <taxon>Bacilli</taxon>
        <taxon>Lactobacillales</taxon>
        <taxon>Streptococcaceae</taxon>
        <taxon>Lactococcus</taxon>
    </lineage>
</organism>
<dbReference type="Pfam" id="PF04397">
    <property type="entry name" value="LytTR"/>
    <property type="match status" value="1"/>
</dbReference>
<comment type="caution">
    <text evidence="2">The sequence shown here is derived from an EMBL/GenBank/DDBJ whole genome shotgun (WGS) entry which is preliminary data.</text>
</comment>
<evidence type="ECO:0000313" key="2">
    <source>
        <dbReference type="EMBL" id="KZK06123.1"/>
    </source>
</evidence>
<dbReference type="Proteomes" id="UP000076519">
    <property type="component" value="Unassembled WGS sequence"/>
</dbReference>
<dbReference type="PANTHER" id="PTHR37299">
    <property type="entry name" value="TRANSCRIPTIONAL REGULATOR-RELATED"/>
    <property type="match status" value="1"/>
</dbReference>
<dbReference type="InterPro" id="IPR046947">
    <property type="entry name" value="LytR-like"/>
</dbReference>
<gene>
    <name evidence="2" type="ORF">AB996_1329</name>
</gene>
<dbReference type="RefSeq" id="WP_063281803.1">
    <property type="nucleotide sequence ID" value="NZ_LIYF01000021.1"/>
</dbReference>
<dbReference type="PANTHER" id="PTHR37299:SF1">
    <property type="entry name" value="STAGE 0 SPORULATION PROTEIN A HOMOLOG"/>
    <property type="match status" value="1"/>
</dbReference>
<dbReference type="Gene3D" id="2.40.50.1020">
    <property type="entry name" value="LytTr DNA-binding domain"/>
    <property type="match status" value="1"/>
</dbReference>
<sequence length="152" mass="18063">MKIKKQIDPNIKESELVIIARTEEEFSQVVKHYHLQDLTANEEDKLYLATNQGFEIIKIREILYIKSIKNYLEFYTVGGKIRVRSPLYFYEKKLAKDFIKISRNTLVNFEQITRLETDFVYGVVLWISEDKLPVSRRYLANINRKLKEGAKK</sequence>
<name>A0A166JE07_LACLC</name>
<protein>
    <recommendedName>
        <fullName evidence="1">HTH LytTR-type domain-containing protein</fullName>
    </recommendedName>
</protein>
<dbReference type="PROSITE" id="PS50930">
    <property type="entry name" value="HTH_LYTTR"/>
    <property type="match status" value="1"/>
</dbReference>
<dbReference type="SMART" id="SM00850">
    <property type="entry name" value="LytTR"/>
    <property type="match status" value="1"/>
</dbReference>
<dbReference type="GO" id="GO:0000156">
    <property type="term" value="F:phosphorelay response regulator activity"/>
    <property type="evidence" value="ECO:0007669"/>
    <property type="project" value="InterPro"/>
</dbReference>
<evidence type="ECO:0000313" key="3">
    <source>
        <dbReference type="Proteomes" id="UP000076519"/>
    </source>
</evidence>
<proteinExistence type="predicted"/>
<reference evidence="2 3" key="1">
    <citation type="submission" date="2015-08" db="EMBL/GenBank/DDBJ databases">
        <title>Draft Genome Sequences of 11 Lactococcus lactis subspecies cremoris strains.</title>
        <authorList>
            <person name="Wels M."/>
            <person name="Backus L."/>
            <person name="Boekhorst J."/>
            <person name="Dijkstra A."/>
            <person name="Beerthuizen M."/>
            <person name="Siezen R."/>
            <person name="Bachmann H."/>
            <person name="Van Hijum S."/>
        </authorList>
    </citation>
    <scope>NUCLEOTIDE SEQUENCE [LARGE SCALE GENOMIC DNA]</scope>
    <source>
        <strain evidence="2 3">KW10</strain>
    </source>
</reference>
<dbReference type="AlphaFoldDB" id="A0A166JE07"/>
<dbReference type="InterPro" id="IPR007492">
    <property type="entry name" value="LytTR_DNA-bd_dom"/>
</dbReference>
<dbReference type="PATRIC" id="fig|1359.32.peg.17"/>
<dbReference type="GO" id="GO:0003677">
    <property type="term" value="F:DNA binding"/>
    <property type="evidence" value="ECO:0007669"/>
    <property type="project" value="InterPro"/>
</dbReference>
<dbReference type="EMBL" id="LIYF01000021">
    <property type="protein sequence ID" value="KZK06123.1"/>
    <property type="molecule type" value="Genomic_DNA"/>
</dbReference>
<evidence type="ECO:0000259" key="1">
    <source>
        <dbReference type="PROSITE" id="PS50930"/>
    </source>
</evidence>
<feature type="domain" description="HTH LytTR-type" evidence="1">
    <location>
        <begin position="46"/>
        <end position="148"/>
    </location>
</feature>